<reference evidence="3" key="1">
    <citation type="journal article" date="2011" name="Nat. Genet.">
        <title>The Arabidopsis lyrata genome sequence and the basis of rapid genome size change.</title>
        <authorList>
            <person name="Hu T.T."/>
            <person name="Pattyn P."/>
            <person name="Bakker E.G."/>
            <person name="Cao J."/>
            <person name="Cheng J.-F."/>
            <person name="Clark R.M."/>
            <person name="Fahlgren N."/>
            <person name="Fawcett J.A."/>
            <person name="Grimwood J."/>
            <person name="Gundlach H."/>
            <person name="Haberer G."/>
            <person name="Hollister J.D."/>
            <person name="Ossowski S."/>
            <person name="Ottilar R.P."/>
            <person name="Salamov A.A."/>
            <person name="Schneeberger K."/>
            <person name="Spannagl M."/>
            <person name="Wang X."/>
            <person name="Yang L."/>
            <person name="Nasrallah M.E."/>
            <person name="Bergelson J."/>
            <person name="Carrington J.C."/>
            <person name="Gaut B.S."/>
            <person name="Schmutz J."/>
            <person name="Mayer K.F.X."/>
            <person name="Van de Peer Y."/>
            <person name="Grigoriev I.V."/>
            <person name="Nordborg M."/>
            <person name="Weigel D."/>
            <person name="Guo Y.-L."/>
        </authorList>
    </citation>
    <scope>NUCLEOTIDE SEQUENCE [LARGE SCALE GENOMIC DNA]</scope>
    <source>
        <strain evidence="3">cv. MN47</strain>
    </source>
</reference>
<accession>D7KG43</accession>
<dbReference type="eggNOG" id="ENOG502QVVD">
    <property type="taxonomic scope" value="Eukaryota"/>
</dbReference>
<dbReference type="Gramene" id="scaffold_100649.1">
    <property type="protein sequence ID" value="scaffold_100649.1"/>
    <property type="gene ID" value="scaffold_100649.1"/>
</dbReference>
<feature type="compositionally biased region" description="Basic and acidic residues" evidence="1">
    <location>
        <begin position="149"/>
        <end position="161"/>
    </location>
</feature>
<dbReference type="HOGENOM" id="CLU_053772_0_0_1"/>
<dbReference type="Proteomes" id="UP000008694">
    <property type="component" value="Unassembled WGS sequence"/>
</dbReference>
<evidence type="ECO:0000313" key="2">
    <source>
        <dbReference type="EMBL" id="EFH65867.1"/>
    </source>
</evidence>
<sequence length="271" mass="30070">MVTTGIGGALVVVARSRCFCVTANSDLLRSKLDRLHAEAESTRAKANSNRLRLLRLSEAAENLRKQAAVNVQTGKENDARELLLQKKKVMQALDKAKARIELLDTLSSKLNEAISVKETQLIGNISLDLEEDGENSTSGGIHIVSPKPKSTEDGHANDYTHLDSEGSQLIERNSEDYQELLNTDNHVLEDVSTGSILKEVSSYESFLESLDQKLSRIEAELVTVVNVAFLVLNHEDKPKNLKVQQTAEILEEIRRVRERIADIICKEANIS</sequence>
<evidence type="ECO:0000256" key="1">
    <source>
        <dbReference type="SAM" id="MobiDB-lite"/>
    </source>
</evidence>
<evidence type="ECO:0000313" key="3">
    <source>
        <dbReference type="Proteomes" id="UP000008694"/>
    </source>
</evidence>
<dbReference type="AlphaFoldDB" id="D7KG43"/>
<protein>
    <submittedName>
        <fullName evidence="2">Uncharacterized protein</fullName>
    </submittedName>
</protein>
<dbReference type="OrthoDB" id="772275at2759"/>
<dbReference type="PANTHER" id="PTHR37174:SF2">
    <property type="entry name" value="FORKHEAD-ASSOCIATED DOMAIN PROTEIN"/>
    <property type="match status" value="1"/>
</dbReference>
<dbReference type="GO" id="GO:0009507">
    <property type="term" value="C:chloroplast"/>
    <property type="evidence" value="ECO:0007669"/>
    <property type="project" value="EnsemblPlants"/>
</dbReference>
<dbReference type="STRING" id="81972.D7KG43"/>
<proteinExistence type="predicted"/>
<dbReference type="PANTHER" id="PTHR37174">
    <property type="entry name" value="FORKHEAD-ASSOCIATED DOMAIN PROTEIN"/>
    <property type="match status" value="1"/>
</dbReference>
<name>D7KG43_ARALL</name>
<keyword evidence="3" id="KW-1185">Reference proteome</keyword>
<feature type="region of interest" description="Disordered" evidence="1">
    <location>
        <begin position="132"/>
        <end position="161"/>
    </location>
</feature>
<dbReference type="EMBL" id="GL348713">
    <property type="protein sequence ID" value="EFH65867.1"/>
    <property type="molecule type" value="Genomic_DNA"/>
</dbReference>
<dbReference type="KEGG" id="aly:9328408"/>
<organism evidence="3">
    <name type="scientific">Arabidopsis lyrata subsp. lyrata</name>
    <name type="common">Lyre-leaved rock-cress</name>
    <dbReference type="NCBI Taxonomy" id="81972"/>
    <lineage>
        <taxon>Eukaryota</taxon>
        <taxon>Viridiplantae</taxon>
        <taxon>Streptophyta</taxon>
        <taxon>Embryophyta</taxon>
        <taxon>Tracheophyta</taxon>
        <taxon>Spermatophyta</taxon>
        <taxon>Magnoliopsida</taxon>
        <taxon>eudicotyledons</taxon>
        <taxon>Gunneridae</taxon>
        <taxon>Pentapetalae</taxon>
        <taxon>rosids</taxon>
        <taxon>malvids</taxon>
        <taxon>Brassicales</taxon>
        <taxon>Brassicaceae</taxon>
        <taxon>Camelineae</taxon>
        <taxon>Arabidopsis</taxon>
    </lineage>
</organism>
<gene>
    <name evidence="2" type="ORF">ARALYDRAFT_887855</name>
</gene>